<dbReference type="PROSITE" id="PS51683">
    <property type="entry name" value="SAM_OMT_II"/>
    <property type="match status" value="1"/>
</dbReference>
<evidence type="ECO:0000256" key="1">
    <source>
        <dbReference type="ARBA" id="ARBA00022603"/>
    </source>
</evidence>
<dbReference type="InterPro" id="IPR036390">
    <property type="entry name" value="WH_DNA-bd_sf"/>
</dbReference>
<keyword evidence="6" id="KW-1185">Reference proteome</keyword>
<dbReference type="InterPro" id="IPR029063">
    <property type="entry name" value="SAM-dependent_MTases_sf"/>
</dbReference>
<dbReference type="Pfam" id="PF00891">
    <property type="entry name" value="Methyltransf_2"/>
    <property type="match status" value="1"/>
</dbReference>
<gene>
    <name evidence="5" type="ORF">FB559_8818</name>
</gene>
<dbReference type="InterPro" id="IPR036388">
    <property type="entry name" value="WH-like_DNA-bd_sf"/>
</dbReference>
<dbReference type="OrthoDB" id="582216at2"/>
<dbReference type="Proteomes" id="UP000316096">
    <property type="component" value="Unassembled WGS sequence"/>
</dbReference>
<proteinExistence type="predicted"/>
<keyword evidence="1 5" id="KW-0489">Methyltransferase</keyword>
<dbReference type="GO" id="GO:0032259">
    <property type="term" value="P:methylation"/>
    <property type="evidence" value="ECO:0007669"/>
    <property type="project" value="UniProtKB-KW"/>
</dbReference>
<comment type="caution">
    <text evidence="5">The sequence shown here is derived from an EMBL/GenBank/DDBJ whole genome shotgun (WGS) entry which is preliminary data.</text>
</comment>
<evidence type="ECO:0000313" key="6">
    <source>
        <dbReference type="Proteomes" id="UP000316096"/>
    </source>
</evidence>
<dbReference type="PANTHER" id="PTHR43712">
    <property type="entry name" value="PUTATIVE (AFU_ORTHOLOGUE AFUA_4G14580)-RELATED"/>
    <property type="match status" value="1"/>
</dbReference>
<protein>
    <submittedName>
        <fullName evidence="5">O-methyltransferase</fullName>
    </submittedName>
</protein>
<sequence>MTAAVPSSPPRPATGSDFLAEAATATAALAAAERLGVLDRLDRGPADAAALVTDCGLTCRAAPLLLDVLAAVGAATPVGDGSYRAVRGIRRLGEMLRLTAAGLPDVLRSGVPAVATDTRSGAEQLYPGTIDHLGALMADAAAQAAAHLASAAVPGAVLDVGAGAAPWSLALAHRLPRCRFTALDLPAVLATTRTTVEAAGHATRFTFLAADMFTADLPTAAYDLVIVGNVCHLFDPSANRRLLARLTRTLRPGGTLAILDILPDSRGTDRRWLALYALGLHARTTSGQVHPYAAYQEWLAEAFLVSVRRHDLPTTPPLTLLTAHLPDRAP</sequence>
<evidence type="ECO:0000256" key="2">
    <source>
        <dbReference type="ARBA" id="ARBA00022679"/>
    </source>
</evidence>
<dbReference type="PANTHER" id="PTHR43712:SF2">
    <property type="entry name" value="O-METHYLTRANSFERASE CICE"/>
    <property type="match status" value="1"/>
</dbReference>
<evidence type="ECO:0000259" key="4">
    <source>
        <dbReference type="Pfam" id="PF00891"/>
    </source>
</evidence>
<dbReference type="AlphaFoldDB" id="A0A543BTP6"/>
<dbReference type="Gene3D" id="1.10.10.10">
    <property type="entry name" value="Winged helix-like DNA-binding domain superfamily/Winged helix DNA-binding domain"/>
    <property type="match status" value="1"/>
</dbReference>
<feature type="domain" description="O-methyltransferase C-terminal" evidence="4">
    <location>
        <begin position="156"/>
        <end position="301"/>
    </location>
</feature>
<keyword evidence="3" id="KW-0949">S-adenosyl-L-methionine</keyword>
<reference evidence="5 6" key="1">
    <citation type="submission" date="2019-06" db="EMBL/GenBank/DDBJ databases">
        <title>Sequencing the genomes of 1000 actinobacteria strains.</title>
        <authorList>
            <person name="Klenk H.-P."/>
        </authorList>
    </citation>
    <scope>NUCLEOTIDE SEQUENCE [LARGE SCALE GENOMIC DNA]</scope>
    <source>
        <strain evidence="5 6">DSM 102200</strain>
    </source>
</reference>
<dbReference type="EMBL" id="VFOZ01000003">
    <property type="protein sequence ID" value="TQL88199.1"/>
    <property type="molecule type" value="Genomic_DNA"/>
</dbReference>
<dbReference type="RefSeq" id="WP_141964043.1">
    <property type="nucleotide sequence ID" value="NZ_VFOZ01000003.1"/>
</dbReference>
<dbReference type="InterPro" id="IPR001077">
    <property type="entry name" value="COMT_C"/>
</dbReference>
<accession>A0A543BTP6</accession>
<dbReference type="InterPro" id="IPR016461">
    <property type="entry name" value="COMT-like"/>
</dbReference>
<evidence type="ECO:0000256" key="3">
    <source>
        <dbReference type="ARBA" id="ARBA00022691"/>
    </source>
</evidence>
<dbReference type="GO" id="GO:0008171">
    <property type="term" value="F:O-methyltransferase activity"/>
    <property type="evidence" value="ECO:0007669"/>
    <property type="project" value="InterPro"/>
</dbReference>
<keyword evidence="2 5" id="KW-0808">Transferase</keyword>
<dbReference type="SUPFAM" id="SSF53335">
    <property type="entry name" value="S-adenosyl-L-methionine-dependent methyltransferases"/>
    <property type="match status" value="1"/>
</dbReference>
<evidence type="ECO:0000313" key="5">
    <source>
        <dbReference type="EMBL" id="TQL88199.1"/>
    </source>
</evidence>
<dbReference type="Gene3D" id="3.40.50.150">
    <property type="entry name" value="Vaccinia Virus protein VP39"/>
    <property type="match status" value="1"/>
</dbReference>
<dbReference type="CDD" id="cd02440">
    <property type="entry name" value="AdoMet_MTases"/>
    <property type="match status" value="1"/>
</dbReference>
<dbReference type="SUPFAM" id="SSF46785">
    <property type="entry name" value="Winged helix' DNA-binding domain"/>
    <property type="match status" value="1"/>
</dbReference>
<organism evidence="5 6">
    <name type="scientific">Actinoallomurus bryophytorum</name>
    <dbReference type="NCBI Taxonomy" id="1490222"/>
    <lineage>
        <taxon>Bacteria</taxon>
        <taxon>Bacillati</taxon>
        <taxon>Actinomycetota</taxon>
        <taxon>Actinomycetes</taxon>
        <taxon>Streptosporangiales</taxon>
        <taxon>Thermomonosporaceae</taxon>
        <taxon>Actinoallomurus</taxon>
    </lineage>
</organism>
<name>A0A543BTP6_9ACTN</name>